<evidence type="ECO:0000256" key="1">
    <source>
        <dbReference type="ARBA" id="ARBA00023242"/>
    </source>
</evidence>
<dbReference type="InterPro" id="IPR001138">
    <property type="entry name" value="Zn2Cys6_DnaBD"/>
</dbReference>
<evidence type="ECO:0000259" key="2">
    <source>
        <dbReference type="PROSITE" id="PS50048"/>
    </source>
</evidence>
<evidence type="ECO:0000313" key="3">
    <source>
        <dbReference type="EMBL" id="KAF2678512.1"/>
    </source>
</evidence>
<dbReference type="Pfam" id="PF11951">
    <property type="entry name" value="Fungal_trans_2"/>
    <property type="match status" value="1"/>
</dbReference>
<sequence>MVFRGKPSKACHRCRKRKLRCDLKSPLCGCCLRAGARCFGYRDPETLRINDETEAVRSRATPRKADSTPKECGLTPPLASLPVDILVRAREIFFAHYIADFCRVWDFLYPYFSSITAPDHLTLSIDAVSLAFLSHQFTSPLAQQLGRRKYVFALRKINAALQSLRTIHEPATLQTTLLLDLFEKIMSPVSGGKDSQRAHVDGALALVKLKQLDHFTDTAGLRVLERLSMNAIISYISQGDPVPPELREIREHMARFTNTMDPKWKLSGIVLEVTDLVSAIRRGVFTVPGQVQRCIELDKQLEQVAREASPDWFRERRCISSRETRSRVLDDFYDVYSTRITAQRWNALRIIRIFLSEEIVKTLSAFHDPQSRLELQRASATVALTIQEVCASVPQMTDCEGAAQQKLPHGLVPRASSMHDHTLSHFLDAYILIFPLYVAYWSRECPNVVRIWILQQLEHIADHFGIKEAKSVVEILRGANENGRVGPWEVYRLLGSYAFAA</sequence>
<reference evidence="3" key="1">
    <citation type="journal article" date="2020" name="Stud. Mycol.">
        <title>101 Dothideomycetes genomes: a test case for predicting lifestyles and emergence of pathogens.</title>
        <authorList>
            <person name="Haridas S."/>
            <person name="Albert R."/>
            <person name="Binder M."/>
            <person name="Bloem J."/>
            <person name="Labutti K."/>
            <person name="Salamov A."/>
            <person name="Andreopoulos B."/>
            <person name="Baker S."/>
            <person name="Barry K."/>
            <person name="Bills G."/>
            <person name="Bluhm B."/>
            <person name="Cannon C."/>
            <person name="Castanera R."/>
            <person name="Culley D."/>
            <person name="Daum C."/>
            <person name="Ezra D."/>
            <person name="Gonzalez J."/>
            <person name="Henrissat B."/>
            <person name="Kuo A."/>
            <person name="Liang C."/>
            <person name="Lipzen A."/>
            <person name="Lutzoni F."/>
            <person name="Magnuson J."/>
            <person name="Mondo S."/>
            <person name="Nolan M."/>
            <person name="Ohm R."/>
            <person name="Pangilinan J."/>
            <person name="Park H.-J."/>
            <person name="Ramirez L."/>
            <person name="Alfaro M."/>
            <person name="Sun H."/>
            <person name="Tritt A."/>
            <person name="Yoshinaga Y."/>
            <person name="Zwiers L.-H."/>
            <person name="Turgeon B."/>
            <person name="Goodwin S."/>
            <person name="Spatafora J."/>
            <person name="Crous P."/>
            <person name="Grigoriev I."/>
        </authorList>
    </citation>
    <scope>NUCLEOTIDE SEQUENCE</scope>
    <source>
        <strain evidence="3">CBS 122367</strain>
    </source>
</reference>
<name>A0A6G1IJV5_9PLEO</name>
<feature type="domain" description="Zn(2)-C6 fungal-type" evidence="2">
    <location>
        <begin position="10"/>
        <end position="38"/>
    </location>
</feature>
<dbReference type="EMBL" id="MU005611">
    <property type="protein sequence ID" value="KAF2678512.1"/>
    <property type="molecule type" value="Genomic_DNA"/>
</dbReference>
<organism evidence="3 4">
    <name type="scientific">Lentithecium fluviatile CBS 122367</name>
    <dbReference type="NCBI Taxonomy" id="1168545"/>
    <lineage>
        <taxon>Eukaryota</taxon>
        <taxon>Fungi</taxon>
        <taxon>Dikarya</taxon>
        <taxon>Ascomycota</taxon>
        <taxon>Pezizomycotina</taxon>
        <taxon>Dothideomycetes</taxon>
        <taxon>Pleosporomycetidae</taxon>
        <taxon>Pleosporales</taxon>
        <taxon>Massarineae</taxon>
        <taxon>Lentitheciaceae</taxon>
        <taxon>Lentithecium</taxon>
    </lineage>
</organism>
<dbReference type="AlphaFoldDB" id="A0A6G1IJV5"/>
<dbReference type="SUPFAM" id="SSF57701">
    <property type="entry name" value="Zn2/Cys6 DNA-binding domain"/>
    <property type="match status" value="1"/>
</dbReference>
<dbReference type="GO" id="GO:0008270">
    <property type="term" value="F:zinc ion binding"/>
    <property type="evidence" value="ECO:0007669"/>
    <property type="project" value="InterPro"/>
</dbReference>
<dbReference type="CDD" id="cd00067">
    <property type="entry name" value="GAL4"/>
    <property type="match status" value="1"/>
</dbReference>
<keyword evidence="4" id="KW-1185">Reference proteome</keyword>
<dbReference type="InterPro" id="IPR021858">
    <property type="entry name" value="Fun_TF"/>
</dbReference>
<dbReference type="PANTHER" id="PTHR38791:SF1">
    <property type="entry name" value="TRANSCRIPTION FACTOR, PUTATIVE-RELATED"/>
    <property type="match status" value="1"/>
</dbReference>
<dbReference type="SMART" id="SM00066">
    <property type="entry name" value="GAL4"/>
    <property type="match status" value="1"/>
</dbReference>
<dbReference type="Gene3D" id="4.10.240.10">
    <property type="entry name" value="Zn(2)-C6 fungal-type DNA-binding domain"/>
    <property type="match status" value="1"/>
</dbReference>
<dbReference type="OrthoDB" id="5429770at2759"/>
<dbReference type="PROSITE" id="PS50048">
    <property type="entry name" value="ZN2_CY6_FUNGAL_2"/>
    <property type="match status" value="1"/>
</dbReference>
<dbReference type="InterPro" id="IPR053175">
    <property type="entry name" value="DHMBA_Reg_Transcription_Factor"/>
</dbReference>
<gene>
    <name evidence="3" type="ORF">K458DRAFT_376395</name>
</gene>
<dbReference type="Proteomes" id="UP000799291">
    <property type="component" value="Unassembled WGS sequence"/>
</dbReference>
<keyword evidence="1" id="KW-0539">Nucleus</keyword>
<dbReference type="Pfam" id="PF00172">
    <property type="entry name" value="Zn_clus"/>
    <property type="match status" value="1"/>
</dbReference>
<dbReference type="PROSITE" id="PS00463">
    <property type="entry name" value="ZN2_CY6_FUNGAL_1"/>
    <property type="match status" value="1"/>
</dbReference>
<accession>A0A6G1IJV5</accession>
<dbReference type="PANTHER" id="PTHR38791">
    <property type="entry name" value="ZN(II)2CYS6 TRANSCRIPTION FACTOR (EUROFUNG)-RELATED-RELATED"/>
    <property type="match status" value="1"/>
</dbReference>
<proteinExistence type="predicted"/>
<evidence type="ECO:0000313" key="4">
    <source>
        <dbReference type="Proteomes" id="UP000799291"/>
    </source>
</evidence>
<dbReference type="InterPro" id="IPR036864">
    <property type="entry name" value="Zn2-C6_fun-type_DNA-bd_sf"/>
</dbReference>
<protein>
    <recommendedName>
        <fullName evidence="2">Zn(2)-C6 fungal-type domain-containing protein</fullName>
    </recommendedName>
</protein>
<dbReference type="GO" id="GO:0000981">
    <property type="term" value="F:DNA-binding transcription factor activity, RNA polymerase II-specific"/>
    <property type="evidence" value="ECO:0007669"/>
    <property type="project" value="InterPro"/>
</dbReference>